<keyword evidence="2" id="KW-1185">Reference proteome</keyword>
<dbReference type="KEGG" id="ruf:TH63_09370"/>
<accession>A0A0H4VPZ7</accession>
<dbReference type="EMBL" id="CP010777">
    <property type="protein sequence ID" value="AKQ45804.1"/>
    <property type="molecule type" value="Genomic_DNA"/>
</dbReference>
<name>A0A0H4VPZ7_9BACT</name>
<organism evidence="1 2">
    <name type="scientific">Rufibacter radiotolerans</name>
    <dbReference type="NCBI Taxonomy" id="1379910"/>
    <lineage>
        <taxon>Bacteria</taxon>
        <taxon>Pseudomonadati</taxon>
        <taxon>Bacteroidota</taxon>
        <taxon>Cytophagia</taxon>
        <taxon>Cytophagales</taxon>
        <taxon>Hymenobacteraceae</taxon>
        <taxon>Rufibacter</taxon>
    </lineage>
</organism>
<evidence type="ECO:0000313" key="2">
    <source>
        <dbReference type="Proteomes" id="UP000036458"/>
    </source>
</evidence>
<reference evidence="1 2" key="1">
    <citation type="submission" date="2015-01" db="EMBL/GenBank/DDBJ databases">
        <title>Rufibacter sp./DG31D/ whole genome sequencing.</title>
        <authorList>
            <person name="Kim M.K."/>
            <person name="Srinivasan S."/>
            <person name="Lee J.-J."/>
        </authorList>
    </citation>
    <scope>NUCLEOTIDE SEQUENCE [LARGE SCALE GENOMIC DNA]</scope>
    <source>
        <strain evidence="1 2">DG31D</strain>
    </source>
</reference>
<protein>
    <submittedName>
        <fullName evidence="1">Uncharacterized protein</fullName>
    </submittedName>
</protein>
<proteinExistence type="predicted"/>
<dbReference type="PATRIC" id="fig|1379910.4.peg.2033"/>
<gene>
    <name evidence="1" type="ORF">TH63_09370</name>
</gene>
<evidence type="ECO:0000313" key="1">
    <source>
        <dbReference type="EMBL" id="AKQ45804.1"/>
    </source>
</evidence>
<dbReference type="STRING" id="1379910.TH63_09370"/>
<sequence length="104" mass="11938">MRLHIKLVVYLTLICQTFLLHLADNLQYAAPRLGSDARRLKLRVNRVIKNRKASSLHTGLKVGSTECHEKFLGKHKEVIKDLKLGRSYKEINKLTVPLPKPSLR</sequence>
<dbReference type="AlphaFoldDB" id="A0A0H4VPZ7"/>
<dbReference type="Proteomes" id="UP000036458">
    <property type="component" value="Chromosome"/>
</dbReference>